<dbReference type="InterPro" id="IPR011990">
    <property type="entry name" value="TPR-like_helical_dom_sf"/>
</dbReference>
<dbReference type="InterPro" id="IPR047187">
    <property type="entry name" value="SF1_C_Upf1"/>
</dbReference>
<dbReference type="InterPro" id="IPR039904">
    <property type="entry name" value="TRANK1"/>
</dbReference>
<evidence type="ECO:0000259" key="7">
    <source>
        <dbReference type="Pfam" id="PF13087"/>
    </source>
</evidence>
<keyword evidence="1" id="KW-0547">Nucleotide-binding</keyword>
<evidence type="ECO:0008006" key="11">
    <source>
        <dbReference type="Google" id="ProtNLM"/>
    </source>
</evidence>
<keyword evidence="2" id="KW-0378">Hydrolase</keyword>
<keyword evidence="3" id="KW-0347">Helicase</keyword>
<dbReference type="GO" id="GO:0004386">
    <property type="term" value="F:helicase activity"/>
    <property type="evidence" value="ECO:0007669"/>
    <property type="project" value="UniProtKB-KW"/>
</dbReference>
<dbReference type="PANTHER" id="PTHR21529:SF4">
    <property type="entry name" value="TPR AND ANKYRIN REPEAT-CONTAINING PROTEIN 1"/>
    <property type="match status" value="1"/>
</dbReference>
<evidence type="ECO:0000256" key="3">
    <source>
        <dbReference type="ARBA" id="ARBA00022806"/>
    </source>
</evidence>
<evidence type="ECO:0000259" key="6">
    <source>
        <dbReference type="Pfam" id="PF13086"/>
    </source>
</evidence>
<dbReference type="Pfam" id="PF13086">
    <property type="entry name" value="AAA_11"/>
    <property type="match status" value="1"/>
</dbReference>
<evidence type="ECO:0000256" key="2">
    <source>
        <dbReference type="ARBA" id="ARBA00022801"/>
    </source>
</evidence>
<dbReference type="GO" id="GO:0005694">
    <property type="term" value="C:chromosome"/>
    <property type="evidence" value="ECO:0007669"/>
    <property type="project" value="UniProtKB-ARBA"/>
</dbReference>
<evidence type="ECO:0000256" key="1">
    <source>
        <dbReference type="ARBA" id="ARBA00022741"/>
    </source>
</evidence>
<protein>
    <recommendedName>
        <fullName evidence="11">UvrD-like helicase ATP-binding domain-containing protein</fullName>
    </recommendedName>
</protein>
<dbReference type="InterPro" id="IPR014016">
    <property type="entry name" value="UvrD-like_ATP-bd"/>
</dbReference>
<dbReference type="InterPro" id="IPR045529">
    <property type="entry name" value="DUF6469"/>
</dbReference>
<dbReference type="FunFam" id="3.40.50.300:FF:000326">
    <property type="entry name" value="P-loop containing nucleoside triphosphate hydrolase"/>
    <property type="match status" value="1"/>
</dbReference>
<dbReference type="InterPro" id="IPR041677">
    <property type="entry name" value="DNA2/NAM7_AAA_11"/>
</dbReference>
<dbReference type="Proteomes" id="UP001164929">
    <property type="component" value="Chromosome 8"/>
</dbReference>
<dbReference type="CDD" id="cd18808">
    <property type="entry name" value="SF1_C_Upf1"/>
    <property type="match status" value="1"/>
</dbReference>
<evidence type="ECO:0000259" key="8">
    <source>
        <dbReference type="Pfam" id="PF20073"/>
    </source>
</evidence>
<dbReference type="Gene3D" id="3.40.50.300">
    <property type="entry name" value="P-loop containing nucleotide triphosphate hydrolases"/>
    <property type="match status" value="4"/>
</dbReference>
<evidence type="ECO:0000256" key="4">
    <source>
        <dbReference type="ARBA" id="ARBA00022840"/>
    </source>
</evidence>
<gene>
    <name evidence="9" type="ORF">NC653_021312</name>
</gene>
<dbReference type="Pfam" id="PF13087">
    <property type="entry name" value="AAA_12"/>
    <property type="match status" value="1"/>
</dbReference>
<dbReference type="GO" id="GO:0016787">
    <property type="term" value="F:hydrolase activity"/>
    <property type="evidence" value="ECO:0007669"/>
    <property type="project" value="UniProtKB-KW"/>
</dbReference>
<feature type="domain" description="DNA2/NAM7 helicase helicase" evidence="6">
    <location>
        <begin position="250"/>
        <end position="629"/>
    </location>
</feature>
<reference evidence="9" key="1">
    <citation type="journal article" date="2023" name="Mol. Ecol. Resour.">
        <title>Chromosome-level genome assembly of a triploid poplar Populus alba 'Berolinensis'.</title>
        <authorList>
            <person name="Chen S."/>
            <person name="Yu Y."/>
            <person name="Wang X."/>
            <person name="Wang S."/>
            <person name="Zhang T."/>
            <person name="Zhou Y."/>
            <person name="He R."/>
            <person name="Meng N."/>
            <person name="Wang Y."/>
            <person name="Liu W."/>
            <person name="Liu Z."/>
            <person name="Liu J."/>
            <person name="Guo Q."/>
            <person name="Huang H."/>
            <person name="Sederoff R.R."/>
            <person name="Wang G."/>
            <person name="Qu G."/>
            <person name="Chen S."/>
        </authorList>
    </citation>
    <scope>NUCLEOTIDE SEQUENCE</scope>
    <source>
        <strain evidence="9">SC-2020</strain>
    </source>
</reference>
<dbReference type="SUPFAM" id="SSF48452">
    <property type="entry name" value="TPR-like"/>
    <property type="match status" value="1"/>
</dbReference>
<keyword evidence="10" id="KW-1185">Reference proteome</keyword>
<dbReference type="SUPFAM" id="SSF52540">
    <property type="entry name" value="P-loop containing nucleoside triphosphate hydrolases"/>
    <property type="match status" value="2"/>
</dbReference>
<evidence type="ECO:0000313" key="9">
    <source>
        <dbReference type="EMBL" id="KAJ6988348.1"/>
    </source>
</evidence>
<organism evidence="9 10">
    <name type="scientific">Populus alba x Populus x berolinensis</name>
    <dbReference type="NCBI Taxonomy" id="444605"/>
    <lineage>
        <taxon>Eukaryota</taxon>
        <taxon>Viridiplantae</taxon>
        <taxon>Streptophyta</taxon>
        <taxon>Embryophyta</taxon>
        <taxon>Tracheophyta</taxon>
        <taxon>Spermatophyta</taxon>
        <taxon>Magnoliopsida</taxon>
        <taxon>eudicotyledons</taxon>
        <taxon>Gunneridae</taxon>
        <taxon>Pentapetalae</taxon>
        <taxon>rosids</taxon>
        <taxon>fabids</taxon>
        <taxon>Malpighiales</taxon>
        <taxon>Salicaceae</taxon>
        <taxon>Saliceae</taxon>
        <taxon>Populus</taxon>
    </lineage>
</organism>
<dbReference type="InterPro" id="IPR027417">
    <property type="entry name" value="P-loop_NTPase"/>
</dbReference>
<name>A0AAD6MML4_9ROSI</name>
<feature type="domain" description="UvrD-like helicase ATP-binding" evidence="5">
    <location>
        <begin position="1351"/>
        <end position="1440"/>
    </location>
</feature>
<dbReference type="InterPro" id="IPR041679">
    <property type="entry name" value="DNA2/NAM7-like_C"/>
</dbReference>
<evidence type="ECO:0000259" key="5">
    <source>
        <dbReference type="Pfam" id="PF00580"/>
    </source>
</evidence>
<dbReference type="EMBL" id="JAQIZT010000008">
    <property type="protein sequence ID" value="KAJ6988348.1"/>
    <property type="molecule type" value="Genomic_DNA"/>
</dbReference>
<dbReference type="GO" id="GO:0005524">
    <property type="term" value="F:ATP binding"/>
    <property type="evidence" value="ECO:0007669"/>
    <property type="project" value="UniProtKB-KW"/>
</dbReference>
<dbReference type="Pfam" id="PF00580">
    <property type="entry name" value="UvrD-helicase"/>
    <property type="match status" value="1"/>
</dbReference>
<feature type="domain" description="DNA2/NAM7 helicase-like C-terminal" evidence="7">
    <location>
        <begin position="638"/>
        <end position="832"/>
    </location>
</feature>
<proteinExistence type="predicted"/>
<dbReference type="Pfam" id="PF20073">
    <property type="entry name" value="DUF6469"/>
    <property type="match status" value="1"/>
</dbReference>
<sequence>MMERSESSSKMMKKKKITNDHGFVDTIFSWSLEDIFNENRFKVENIPESFYSVRHYLGSYVTPLLEETRAELSSSMHNISTAPFAEMVAFFEAKPHGTLLYDVNIDYWRNRSRGSGKEHYKTLPGDIVILTSAKPENVSDLQSVGWTWTFAVVTTIRGDETEDAATYTSFTVKAQKDIEISDGLQKSLTVVSLTNITTSKRIWNALHMSGNLNIIKEILCTDSVVEENCNQYSMWERAIYDENVVNLSSELNESQSKAVLACLLKKQRNHKSTVELIWGPPGTGKTKTISVLLFSLLKMKCRTLTCAPTNASITEVASRVLKLVTESHEADSGTDSLFHSVGDILLFGNKDRLKVDSETQEVYLDYRVKRLIECFAPLTGWWNCFNSTIDFFEDCVSQYAIFVENELIKTQEHGDENEEKRESCSYQAGALKGELKTFLEFMRDRFRSTALPLKRCLTLLCTHIPETCILKHNIQNIVSLFGSLNSFESCLFHAAVISDELHEVFSHPELDEDSFKGFNDILLRLRLKRSECLTMLKSVWDSLRHLDLPRAMSKRSIEEFCFQKATLFLCTASSSYKLHLLPIEPLNFLVVDEAAQLKECESTIPLLLPGIRHAILIGDECQLPAMVVSNVCDKAGFGRSLFERLGSLGHSKHLLDMQYRMHPSISCFPNSKFYFNKILDAPNVRARSYEKHYLPGPMFGPYTFINVIGGREELDDVGHSRKNMVEVAIVLKLLRSLYKAWSGQKVRVGVISPYTAQVGAIQEKLGEKYENIDGFSVKVSSIDGFQGGEEDIVIISTVRSNTGGRIGFMSDSRRINVALTRARHCLWILGNERTLSNSKSIWENLVHDAKERNCFFNADEDKDLAKAILEVKKEFDQLDDLIKGDSALFRSARWKVVFSEYFKKSFGKLASVRKKTLVLYLLLKLSSGWRPKKRNVDFICGSSSQILKQFKVEGLYVICSIDLVKEIRYKQVLKVWDLLPLEDIPILAERLEGIFKTYTDDFISHCNEKCLEGDLEVPKTWTTSFDIPRCKSCSNNEKGSNSNPDGPDGSYYVENSKVSDSLLLIKFYSISCGVVSHLLSDRDGRELDLPFEVTDEEFEIIIFPRSTFILGRSGTGKTTVLTMKLFKKEELYYTATQGYLNTSEDSSRRNNVADDIKSVGDGVGDAKETVLRQLLVTASPKLCYAIKHHVIQWKSFASGGKYSAEESSVDMEDIDDSAQFKDIPNSFLDIPPKSYPLVITFFKFLMMLDGTVGNSYFERFSDMRQLLHEKVGNTGSISAQTLIRTKEVNFEKFGAVYWPRFNEKLKKKLDSSRVFTEIISHIKGGLRAGESGDGRLSRKDYVFLSEGRKSTLNRQNRDLIYDIFEKYEKMKAKNGDFDMADFVNDLHLRLKTYKYKGVAMDFVYIDEVQDLTMRQIALFKHICRNVDEGFVFCGDTAQTIAKGIDFRFEDIRSLFYKEFVLASRSAGNDRSEKGQISNIFHLNQNFRTHAGVLKLAQSVIDLLYRFFSSFIDILSHEISLISGEAPILLESRNDENAIVTIFGNSGNVRSNFVGFGAEQVILVRDDAAKKEIDNYVRKHALVLTVIECKGLEFQDVLLYNFFGSSPSKNKWRVVYEFMKEQDLLDANSPSFPSFDPAKDNVLCSELKQLYVAITRTRQRLWICENVEEFSRPMFDYWMKKGLVQIRKLDDSLAQAMQVSSSPEEWKSQGYKLLREGKYEMAAMCFERAGDEYGEKLSNATGLRAAADRMHSSNPEMASVARRQAAEIFESIGKAEYAAECFYMLKEYDRAGRIYLQCGESAMERAGECFLLAGSYCSAAEVYAKGCNFSKCLSACTKGKLFDTGLHYIQCWRQHGTADQRSREMDTIEQEFLESCACHYYELNDNRAMMRYVRAFDSMSLARTFLTNLGCLDELLSLEVESGNFLEAAGIAKLKGDLVLEADLLGRGGHFKKASLLILWFVFANSLWSTGSKGWPLKQFPQKEELLTKAKLLAKDVSAQFYEFVHTEAEILLNSHHNLFKIHQSLDSSRRHSSIRGEILSARKILDMHLHLNTSEYWWENDFVSDLARLSERNFLNNQVSAETLVYIWNFWKDKIVSIFKFLGRLERQDVTEYGDIGEFCLNYLGVKRQFNNLNAICFLMISDAQWVRDIPRKFIQRKGNLVSVNVHEFVTAAQDYWCSELLSVGMNVLTNLEALYNLSVRNSLSLFCQSRSLTHIYEVANFLLNCQFLSSQHGDIKALQKFTPLATRCFYDCIYPRDWRESLKENMISLRRTEICRNLLKEVIFEDVSSTNNLSYAQLGRITSMILGSGEMVCEPFEKMADGLQWNSTWKAFIEDLCRNVSEVSYIGKLHEALVDTYNANWGKGDYILPGCFLYMLERQLILLSYFQGYCFTTKSSFVEWLIYQEGHGSPTFESLTGLAPQSTESILKFIVDTVHLLLYNEKDMMEWIRVSEKNVKVLNDYHAVVVLRLVVIICLIYVNFGWCEGLLSDLLGRTSITKKLPCQFYDAIRKRQKYNSLNVNPTVVAEAFSKIGNPLVVVSFGKNCSRSLCPDAIFVEMKVNESKDDVLRVLFAKTDATAQDHTGAVEANAGSSFKGIVSQGIEDSGKIPELPSNVQDTANWNSRCGKKDEGNPQLRQERLWEIFEALKSPNHGVDERSKIACDPTFKVDIDRITCLLKAAIDGNFQNPPGADNKNLLEEASTMLHEMGQLDAALEMREPEHESDISTIGELLEKLLSRRPRMEFFLSQIFLQHDENLKREM</sequence>
<keyword evidence="4" id="KW-0067">ATP-binding</keyword>
<feature type="domain" description="DUF6469" evidence="8">
    <location>
        <begin position="83"/>
        <end position="212"/>
    </location>
</feature>
<evidence type="ECO:0000313" key="10">
    <source>
        <dbReference type="Proteomes" id="UP001164929"/>
    </source>
</evidence>
<comment type="caution">
    <text evidence="9">The sequence shown here is derived from an EMBL/GenBank/DDBJ whole genome shotgun (WGS) entry which is preliminary data.</text>
</comment>
<dbReference type="PANTHER" id="PTHR21529">
    <property type="entry name" value="MAMMARY TURMOR VIRUS RECEPTOR HOMOLOG 1, 2 MTVR1, 2"/>
    <property type="match status" value="1"/>
</dbReference>
<accession>A0AAD6MML4</accession>